<gene>
    <name evidence="1" type="ORF">M8818_004587</name>
</gene>
<evidence type="ECO:0000313" key="2">
    <source>
        <dbReference type="Proteomes" id="UP001320706"/>
    </source>
</evidence>
<dbReference type="Proteomes" id="UP001320706">
    <property type="component" value="Unassembled WGS sequence"/>
</dbReference>
<protein>
    <submittedName>
        <fullName evidence="1">Uncharacterized protein</fullName>
    </submittedName>
</protein>
<sequence length="375" mass="41505">MARQNQLTITPAPFKSSPLAIPPSPFSPRLPVTPPATPPKTVTHPHTHNRTPSGHVRSPLIPPPAKPLHWLWQCHQCGRTYKLATTRRCLDDGHFFCAGTTTVRRRGQTRVKRHKPCASEFDYAGWKAWSTWRSALRAIEEAERCAQESVVSPLFGRDSPSPDQSNGPSDFGADATWCAHGKKSTKPKKDCWNDCSYPSECRWGKQFGVQTPTLTVLSNGTTTTKVPKTEFDHILKEKKAEEADVLAVEAPGGELLADLIKKAKKRKSRSESQMVPSPLACNPPESSVPPAKVEKGEDVEMTDVDLADEWEATNTSVSQMAKAFDDFEFDFKKSFEKANGLVSSAVKSLRDTAALEEEKAELFVRSLRIGKKKQG</sequence>
<name>A0ACC3SBZ6_9PEZI</name>
<evidence type="ECO:0000313" key="1">
    <source>
        <dbReference type="EMBL" id="KAK8206753.1"/>
    </source>
</evidence>
<comment type="caution">
    <text evidence="1">The sequence shown here is derived from an EMBL/GenBank/DDBJ whole genome shotgun (WGS) entry which is preliminary data.</text>
</comment>
<accession>A0ACC3SBZ6</accession>
<reference evidence="1" key="1">
    <citation type="submission" date="2024-02" db="EMBL/GenBank/DDBJ databases">
        <title>Metagenome Assembled Genome of Zalaria obscura JY119.</title>
        <authorList>
            <person name="Vighnesh L."/>
            <person name="Jagadeeshwari U."/>
            <person name="Venkata Ramana C."/>
            <person name="Sasikala C."/>
        </authorList>
    </citation>
    <scope>NUCLEOTIDE SEQUENCE</scope>
    <source>
        <strain evidence="1">JY119</strain>
    </source>
</reference>
<keyword evidence="2" id="KW-1185">Reference proteome</keyword>
<organism evidence="1 2">
    <name type="scientific">Zalaria obscura</name>
    <dbReference type="NCBI Taxonomy" id="2024903"/>
    <lineage>
        <taxon>Eukaryota</taxon>
        <taxon>Fungi</taxon>
        <taxon>Dikarya</taxon>
        <taxon>Ascomycota</taxon>
        <taxon>Pezizomycotina</taxon>
        <taxon>Dothideomycetes</taxon>
        <taxon>Dothideomycetidae</taxon>
        <taxon>Dothideales</taxon>
        <taxon>Zalariaceae</taxon>
        <taxon>Zalaria</taxon>
    </lineage>
</organism>
<proteinExistence type="predicted"/>
<dbReference type="EMBL" id="JAMKPW020000022">
    <property type="protein sequence ID" value="KAK8206753.1"/>
    <property type="molecule type" value="Genomic_DNA"/>
</dbReference>